<keyword evidence="2" id="KW-1133">Transmembrane helix</keyword>
<protein>
    <submittedName>
        <fullName evidence="3">Uncharacterized protein</fullName>
    </submittedName>
</protein>
<name>A0A8J2W3C2_9CRUS</name>
<sequence length="502" mass="56746">MTRVQHHTSRTYTVLLLFRPYIEIRSSNSGHVINKLFLCPLLKLNNVQLSFQFIAILFIVSSAWAEEYRILTTWNNQTIDHADRPVIIQLDRNDASSFKISVDAPFFNDPPKPAGEVGDPFYGLWDYEVVEVFFLNDLDQYVEIELCPWGQHIVLLLNGYRQTVRHSLFIDFQVSNRSTDNWKGVAIIPADLLPPNVTKMNAYAIHGSDPDNRVYESLYPVAFNSTSGANFHLLSAFKPFDRSIILTEDVNSYSQTWTDSFQGIRRLTIDRTWNGQLLEDKDKVDFHLETRSGTGLMVKVNVPFYGDVPPPSGPSGWPFQSLSSTYEFASLFLVAGNNVEALEIQFGPWGHYDVIFWSGKSNLSQFHPEIIYRVDWQNSTESKRWIGTAMIPLSYLPPQVNKCNAHSAHGESQSRQTNSLYRATISDGEKPNIHNQDSCKAIDMSMIYPGNENANCSDVWTGKVANCPAPVVENTSGHPPMTANHFILLIIVALISSFIVVV</sequence>
<comment type="caution">
    <text evidence="3">The sequence shown here is derived from an EMBL/GenBank/DDBJ whole genome shotgun (WGS) entry which is preliminary data.</text>
</comment>
<organism evidence="3 4">
    <name type="scientific">Daphnia galeata</name>
    <dbReference type="NCBI Taxonomy" id="27404"/>
    <lineage>
        <taxon>Eukaryota</taxon>
        <taxon>Metazoa</taxon>
        <taxon>Ecdysozoa</taxon>
        <taxon>Arthropoda</taxon>
        <taxon>Crustacea</taxon>
        <taxon>Branchiopoda</taxon>
        <taxon>Diplostraca</taxon>
        <taxon>Cladocera</taxon>
        <taxon>Anomopoda</taxon>
        <taxon>Daphniidae</taxon>
        <taxon>Daphnia</taxon>
    </lineage>
</organism>
<evidence type="ECO:0000256" key="2">
    <source>
        <dbReference type="SAM" id="Phobius"/>
    </source>
</evidence>
<dbReference type="PANTHER" id="PTHR31475">
    <property type="entry name" value="UPF0462 PROTEIN"/>
    <property type="match status" value="1"/>
</dbReference>
<comment type="similarity">
    <text evidence="1">Belongs to the UPF0462 family.</text>
</comment>
<dbReference type="AlphaFoldDB" id="A0A8J2W3C2"/>
<reference evidence="3" key="1">
    <citation type="submission" date="2021-11" db="EMBL/GenBank/DDBJ databases">
        <authorList>
            <person name="Schell T."/>
        </authorList>
    </citation>
    <scope>NUCLEOTIDE SEQUENCE</scope>
    <source>
        <strain evidence="3">M5</strain>
    </source>
</reference>
<gene>
    <name evidence="3" type="ORF">DGAL_LOCUS6033</name>
</gene>
<accession>A0A8J2W3C2</accession>
<evidence type="ECO:0000313" key="4">
    <source>
        <dbReference type="Proteomes" id="UP000789390"/>
    </source>
</evidence>
<proteinExistence type="inferred from homology"/>
<dbReference type="PANTHER" id="PTHR31475:SF5">
    <property type="entry name" value="UPF0462 PROTEIN C4ORF33 HOMOLOG"/>
    <property type="match status" value="1"/>
</dbReference>
<keyword evidence="2" id="KW-0812">Transmembrane</keyword>
<evidence type="ECO:0000313" key="3">
    <source>
        <dbReference type="EMBL" id="CAH0103459.1"/>
    </source>
</evidence>
<dbReference type="OrthoDB" id="10056816at2759"/>
<dbReference type="EMBL" id="CAKKLH010000112">
    <property type="protein sequence ID" value="CAH0103459.1"/>
    <property type="molecule type" value="Genomic_DNA"/>
</dbReference>
<evidence type="ECO:0000256" key="1">
    <source>
        <dbReference type="ARBA" id="ARBA00038085"/>
    </source>
</evidence>
<dbReference type="Proteomes" id="UP000789390">
    <property type="component" value="Unassembled WGS sequence"/>
</dbReference>
<keyword evidence="4" id="KW-1185">Reference proteome</keyword>
<feature type="transmembrane region" description="Helical" evidence="2">
    <location>
        <begin position="483"/>
        <end position="501"/>
    </location>
</feature>
<keyword evidence="2" id="KW-0472">Membrane</keyword>